<accession>A0A841PVV1</accession>
<evidence type="ECO:0000256" key="1">
    <source>
        <dbReference type="SAM" id="MobiDB-lite"/>
    </source>
</evidence>
<evidence type="ECO:0000313" key="3">
    <source>
        <dbReference type="Proteomes" id="UP000556329"/>
    </source>
</evidence>
<evidence type="ECO:0000313" key="2">
    <source>
        <dbReference type="EMBL" id="MBB6412555.1"/>
    </source>
</evidence>
<dbReference type="AlphaFoldDB" id="A0A841PVV1"/>
<name>A0A841PVV1_9HYPH</name>
<dbReference type="Proteomes" id="UP000556329">
    <property type="component" value="Unassembled WGS sequence"/>
</dbReference>
<gene>
    <name evidence="2" type="ORF">HNQ71_005247</name>
</gene>
<feature type="compositionally biased region" description="Basic and acidic residues" evidence="1">
    <location>
        <begin position="42"/>
        <end position="58"/>
    </location>
</feature>
<keyword evidence="3" id="KW-1185">Reference proteome</keyword>
<proteinExistence type="predicted"/>
<feature type="compositionally biased region" description="Basic and acidic residues" evidence="1">
    <location>
        <begin position="7"/>
        <end position="19"/>
    </location>
</feature>
<comment type="caution">
    <text evidence="2">The sequence shown here is derived from an EMBL/GenBank/DDBJ whole genome shotgun (WGS) entry which is preliminary data.</text>
</comment>
<dbReference type="EMBL" id="JACHEF010000006">
    <property type="protein sequence ID" value="MBB6412555.1"/>
    <property type="molecule type" value="Genomic_DNA"/>
</dbReference>
<sequence>MAGSQDHAGDGQHDADNLRPVHAQAEEDEIGDDDQDRHRRLFDRDVDGRRVVERRVEDGVEQGEAAGAKGRQHEPVLAHRRPVLAYRLKADRQQDRHGQHPAQEDKRHRRDVIDRQLAGHRVAAPQQGGEQQEYVGASMHGGIPAARGELRCLPAYCPRLPK</sequence>
<reference evidence="2 3" key="1">
    <citation type="submission" date="2020-08" db="EMBL/GenBank/DDBJ databases">
        <title>Genomic Encyclopedia of Type Strains, Phase IV (KMG-IV): sequencing the most valuable type-strain genomes for metagenomic binning, comparative biology and taxonomic classification.</title>
        <authorList>
            <person name="Goeker M."/>
        </authorList>
    </citation>
    <scope>NUCLEOTIDE SEQUENCE [LARGE SCALE GENOMIC DNA]</scope>
    <source>
        <strain evidence="2 3">DSM 100039</strain>
    </source>
</reference>
<feature type="compositionally biased region" description="Basic and acidic residues" evidence="1">
    <location>
        <begin position="88"/>
        <end position="111"/>
    </location>
</feature>
<organism evidence="2 3">
    <name type="scientific">Mesorhizobium sangaii</name>
    <dbReference type="NCBI Taxonomy" id="505389"/>
    <lineage>
        <taxon>Bacteria</taxon>
        <taxon>Pseudomonadati</taxon>
        <taxon>Pseudomonadota</taxon>
        <taxon>Alphaproteobacteria</taxon>
        <taxon>Hyphomicrobiales</taxon>
        <taxon>Phyllobacteriaceae</taxon>
        <taxon>Mesorhizobium</taxon>
    </lineage>
</organism>
<feature type="region of interest" description="Disordered" evidence="1">
    <location>
        <begin position="1"/>
        <end position="111"/>
    </location>
</feature>
<protein>
    <submittedName>
        <fullName evidence="2">Uncharacterized protein</fullName>
    </submittedName>
</protein>